<dbReference type="InterPro" id="IPR050490">
    <property type="entry name" value="Bact_solute-bd_prot1"/>
</dbReference>
<dbReference type="InterPro" id="IPR006059">
    <property type="entry name" value="SBP"/>
</dbReference>
<name>A0A699ZQV7_HAELA</name>
<proteinExistence type="predicted"/>
<comment type="caution">
    <text evidence="1">The sequence shown here is derived from an EMBL/GenBank/DDBJ whole genome shotgun (WGS) entry which is preliminary data.</text>
</comment>
<keyword evidence="2" id="KW-1185">Reference proteome</keyword>
<dbReference type="AlphaFoldDB" id="A0A699ZQV7"/>
<dbReference type="Pfam" id="PF01547">
    <property type="entry name" value="SBP_bac_1"/>
    <property type="match status" value="1"/>
</dbReference>
<protein>
    <submittedName>
        <fullName evidence="1">ABC transporter substrate-binding protein</fullName>
    </submittedName>
</protein>
<dbReference type="SUPFAM" id="SSF53850">
    <property type="entry name" value="Periplasmic binding protein-like II"/>
    <property type="match status" value="1"/>
</dbReference>
<dbReference type="EMBL" id="BLLF01001767">
    <property type="protein sequence ID" value="GFH21134.1"/>
    <property type="molecule type" value="Genomic_DNA"/>
</dbReference>
<dbReference type="Proteomes" id="UP000485058">
    <property type="component" value="Unassembled WGS sequence"/>
</dbReference>
<sequence>MQWQGGQAGAPVMPTDSQTFCSRLLMSGKQHLGPHKKHSPPQDDWGILHHTCPGSFPAGLHTAGASDTQGSAQGYDVVMFSSFMMGDIAASDALVDLMPYISNDTDQVVAWNDYPPFYTASSRFKDQVVGIPFVQSPLLMYVNWPLLTSVYNISKPSLIEFGRLSFYPDTWQELAAVMRQVNATASDPVTGMPRHALCMLSENDSGVLFTAVLTSMMQTDGTSQGWLYDPLTLEPLTNNTAMLKALDIMWELSPFLRGFDSSYTIDMSQSTHSSWGGCP</sequence>
<evidence type="ECO:0000313" key="2">
    <source>
        <dbReference type="Proteomes" id="UP000485058"/>
    </source>
</evidence>
<gene>
    <name evidence="1" type="ORF">HaLaN_18375</name>
</gene>
<organism evidence="1 2">
    <name type="scientific">Haematococcus lacustris</name>
    <name type="common">Green alga</name>
    <name type="synonym">Haematococcus pluvialis</name>
    <dbReference type="NCBI Taxonomy" id="44745"/>
    <lineage>
        <taxon>Eukaryota</taxon>
        <taxon>Viridiplantae</taxon>
        <taxon>Chlorophyta</taxon>
        <taxon>core chlorophytes</taxon>
        <taxon>Chlorophyceae</taxon>
        <taxon>CS clade</taxon>
        <taxon>Chlamydomonadales</taxon>
        <taxon>Haematococcaceae</taxon>
        <taxon>Haematococcus</taxon>
    </lineage>
</organism>
<dbReference type="PANTHER" id="PTHR43649:SF12">
    <property type="entry name" value="DIACETYLCHITOBIOSE BINDING PROTEIN DASA"/>
    <property type="match status" value="1"/>
</dbReference>
<dbReference type="PANTHER" id="PTHR43649">
    <property type="entry name" value="ARABINOSE-BINDING PROTEIN-RELATED"/>
    <property type="match status" value="1"/>
</dbReference>
<accession>A0A699ZQV7</accession>
<evidence type="ECO:0000313" key="1">
    <source>
        <dbReference type="EMBL" id="GFH21134.1"/>
    </source>
</evidence>
<reference evidence="1 2" key="1">
    <citation type="submission" date="2020-02" db="EMBL/GenBank/DDBJ databases">
        <title>Draft genome sequence of Haematococcus lacustris strain NIES-144.</title>
        <authorList>
            <person name="Morimoto D."/>
            <person name="Nakagawa S."/>
            <person name="Yoshida T."/>
            <person name="Sawayama S."/>
        </authorList>
    </citation>
    <scope>NUCLEOTIDE SEQUENCE [LARGE SCALE GENOMIC DNA]</scope>
    <source>
        <strain evidence="1 2">NIES-144</strain>
    </source>
</reference>
<dbReference type="Gene3D" id="3.40.190.10">
    <property type="entry name" value="Periplasmic binding protein-like II"/>
    <property type="match status" value="1"/>
</dbReference>